<keyword evidence="3" id="KW-1185">Reference proteome</keyword>
<evidence type="ECO:0000259" key="1">
    <source>
        <dbReference type="Pfam" id="PF01909"/>
    </source>
</evidence>
<dbReference type="InterPro" id="IPR043519">
    <property type="entry name" value="NT_sf"/>
</dbReference>
<name>A0A2S7MX93_9BACI</name>
<dbReference type="GO" id="GO:0016779">
    <property type="term" value="F:nucleotidyltransferase activity"/>
    <property type="evidence" value="ECO:0007669"/>
    <property type="project" value="InterPro"/>
</dbReference>
<dbReference type="RefSeq" id="WP_104850263.1">
    <property type="nucleotide sequence ID" value="NZ_PKOZ01000010.1"/>
</dbReference>
<accession>A0A2S7MX93</accession>
<protein>
    <recommendedName>
        <fullName evidence="1">Polymerase nucleotidyl transferase domain-containing protein</fullName>
    </recommendedName>
</protein>
<comment type="caution">
    <text evidence="2">The sequence shown here is derived from an EMBL/GenBank/DDBJ whole genome shotgun (WGS) entry which is preliminary data.</text>
</comment>
<dbReference type="Proteomes" id="UP000239663">
    <property type="component" value="Unassembled WGS sequence"/>
</dbReference>
<dbReference type="EMBL" id="PKOZ01000010">
    <property type="protein sequence ID" value="PQD94432.1"/>
    <property type="molecule type" value="Genomic_DNA"/>
</dbReference>
<dbReference type="InterPro" id="IPR002934">
    <property type="entry name" value="Polymerase_NTP_transf_dom"/>
</dbReference>
<organism evidence="2 3">
    <name type="scientific">Pradoshia eiseniae</name>
    <dbReference type="NCBI Taxonomy" id="2064768"/>
    <lineage>
        <taxon>Bacteria</taxon>
        <taxon>Bacillati</taxon>
        <taxon>Bacillota</taxon>
        <taxon>Bacilli</taxon>
        <taxon>Bacillales</taxon>
        <taxon>Bacillaceae</taxon>
        <taxon>Pradoshia</taxon>
    </lineage>
</organism>
<dbReference type="SUPFAM" id="SSF81301">
    <property type="entry name" value="Nucleotidyltransferase"/>
    <property type="match status" value="1"/>
</dbReference>
<dbReference type="Pfam" id="PF01909">
    <property type="entry name" value="NTP_transf_2"/>
    <property type="match status" value="1"/>
</dbReference>
<proteinExistence type="predicted"/>
<dbReference type="CDD" id="cd05403">
    <property type="entry name" value="NT_KNTase_like"/>
    <property type="match status" value="1"/>
</dbReference>
<evidence type="ECO:0000313" key="2">
    <source>
        <dbReference type="EMBL" id="PQD94432.1"/>
    </source>
</evidence>
<dbReference type="OrthoDB" id="9809668at2"/>
<dbReference type="AlphaFoldDB" id="A0A2S7MX93"/>
<dbReference type="Gene3D" id="3.30.460.10">
    <property type="entry name" value="Beta Polymerase, domain 2"/>
    <property type="match status" value="1"/>
</dbReference>
<feature type="domain" description="Polymerase nucleotidyl transferase" evidence="1">
    <location>
        <begin position="7"/>
        <end position="50"/>
    </location>
</feature>
<evidence type="ECO:0000313" key="3">
    <source>
        <dbReference type="Proteomes" id="UP000239663"/>
    </source>
</evidence>
<sequence>MNKWLQQFKETLLNEFGESIQFIGLQGSRARNEATEDSDIDVVVIFDTLTIDKLKRYEAVVQTMPDRHLLCGFVGGMDDLNIWDKADLFTFIYDTKTIYGQLAISKTAITTAHVKKFVRSTAGNIYHMTLHNYLHGKSTEMIHDLFKNARFAIQGNVFLQHTEFISQLNELSTVTKGYDTDVITRLISLKNHAQVDLDKDTELLLAWSKEILQAVKDETVS</sequence>
<reference evidence="2 3" key="1">
    <citation type="submission" date="2017-12" db="EMBL/GenBank/DDBJ databases">
        <title>Taxonomic description and draft genome of Pradoshia cofamensis Gen. nov., sp. nov., a thermotolerant bacillale isolated from anterior gut of earthworm Eisenia fetida.</title>
        <authorList>
            <person name="Saha T."/>
            <person name="Chakraborty R."/>
        </authorList>
    </citation>
    <scope>NUCLEOTIDE SEQUENCE [LARGE SCALE GENOMIC DNA]</scope>
    <source>
        <strain evidence="2 3">EAG3</strain>
    </source>
</reference>
<gene>
    <name evidence="2" type="ORF">CYL18_14560</name>
</gene>